<reference evidence="3 4" key="1">
    <citation type="journal article" date="2016" name="G3 (Bethesda)">
        <title>First Draft Assembly and Annotation of the Genome of a California Endemic Oak Quercus lobata Nee (Fagaceae).</title>
        <authorList>
            <person name="Sork V.L."/>
            <person name="Fitz-Gibbon S.T."/>
            <person name="Puiu D."/>
            <person name="Crepeau M."/>
            <person name="Gugger P.F."/>
            <person name="Sherman R."/>
            <person name="Stevens K."/>
            <person name="Langley C.H."/>
            <person name="Pellegrini M."/>
            <person name="Salzberg S.L."/>
        </authorList>
    </citation>
    <scope>NUCLEOTIDE SEQUENCE [LARGE SCALE GENOMIC DNA]</scope>
    <source>
        <strain evidence="3 4">cv. SW786</strain>
    </source>
</reference>
<evidence type="ECO:0000313" key="3">
    <source>
        <dbReference type="EnsemblPlants" id="QL05p015555:mrna"/>
    </source>
</evidence>
<dbReference type="Gramene" id="QL05p015555:mrna">
    <property type="protein sequence ID" value="QL05p015555:mrna"/>
    <property type="gene ID" value="QL05p015555"/>
</dbReference>
<dbReference type="EnsemblPlants" id="QL05p016151:mrna">
    <property type="protein sequence ID" value="QL05p016151:mrna"/>
    <property type="gene ID" value="QL05p016151"/>
</dbReference>
<name>A0A7N2LMI8_QUELO</name>
<organism evidence="3 4">
    <name type="scientific">Quercus lobata</name>
    <name type="common">Valley oak</name>
    <dbReference type="NCBI Taxonomy" id="97700"/>
    <lineage>
        <taxon>Eukaryota</taxon>
        <taxon>Viridiplantae</taxon>
        <taxon>Streptophyta</taxon>
        <taxon>Embryophyta</taxon>
        <taxon>Tracheophyta</taxon>
        <taxon>Spermatophyta</taxon>
        <taxon>Magnoliopsida</taxon>
        <taxon>eudicotyledons</taxon>
        <taxon>Gunneridae</taxon>
        <taxon>Pentapetalae</taxon>
        <taxon>rosids</taxon>
        <taxon>fabids</taxon>
        <taxon>Fagales</taxon>
        <taxon>Fagaceae</taxon>
        <taxon>Quercus</taxon>
    </lineage>
</organism>
<sequence length="167" mass="19354">MFIQMHKDQLMGKFFTLDAIILGTYAAKWNTWKKLLMISSFDYQSIVVPLLKSFMRAQLENMVDKDATEKSNVAIEAPLSKFDLDDKNTEKGVYSVCILLHHTLKAEKKCKVEEEQRMIEKNLEYQRQIENESKQKCLAKPNKAGNQCRECGRACAFQVDKHICKRA</sequence>
<evidence type="ECO:0000313" key="4">
    <source>
        <dbReference type="Proteomes" id="UP000594261"/>
    </source>
</evidence>
<dbReference type="GO" id="GO:0016787">
    <property type="term" value="F:hydrolase activity"/>
    <property type="evidence" value="ECO:0007669"/>
    <property type="project" value="UniProtKB-KW"/>
</dbReference>
<keyword evidence="1" id="KW-0833">Ubl conjugation pathway</keyword>
<dbReference type="PANTHER" id="PTHR22975">
    <property type="entry name" value="UBIQUITIN SPECIFIC PROTEINASE"/>
    <property type="match status" value="1"/>
</dbReference>
<reference evidence="3" key="2">
    <citation type="submission" date="2021-01" db="UniProtKB">
        <authorList>
            <consortium name="EnsemblPlants"/>
        </authorList>
    </citation>
    <scope>IDENTIFICATION</scope>
</reference>
<keyword evidence="4" id="KW-1185">Reference proteome</keyword>
<keyword evidence="2" id="KW-0378">Hydrolase</keyword>
<dbReference type="EMBL" id="LRBV02000005">
    <property type="status" value="NOT_ANNOTATED_CDS"/>
    <property type="molecule type" value="Genomic_DNA"/>
</dbReference>
<dbReference type="Proteomes" id="UP000594261">
    <property type="component" value="Chromosome 5"/>
</dbReference>
<dbReference type="InterPro" id="IPR052398">
    <property type="entry name" value="Ubiquitin_hydrolase_53/54"/>
</dbReference>
<proteinExistence type="predicted"/>
<dbReference type="PANTHER" id="PTHR22975:SF9">
    <property type="entry name" value="ECHINUS SPLICE FORM 3"/>
    <property type="match status" value="1"/>
</dbReference>
<accession>A0A7N2LMI8</accession>
<dbReference type="Gramene" id="QL05p016151:mrna">
    <property type="protein sequence ID" value="QL05p016151:mrna"/>
    <property type="gene ID" value="QL05p016151"/>
</dbReference>
<evidence type="ECO:0000256" key="1">
    <source>
        <dbReference type="ARBA" id="ARBA00022786"/>
    </source>
</evidence>
<dbReference type="EnsemblPlants" id="QL05p015555:mrna">
    <property type="protein sequence ID" value="QL05p015555:mrna"/>
    <property type="gene ID" value="QL05p015555"/>
</dbReference>
<evidence type="ECO:0000256" key="2">
    <source>
        <dbReference type="ARBA" id="ARBA00022801"/>
    </source>
</evidence>
<dbReference type="InParanoid" id="A0A7N2LMI8"/>
<protein>
    <submittedName>
        <fullName evidence="3">Uncharacterized protein</fullName>
    </submittedName>
</protein>
<dbReference type="AlphaFoldDB" id="A0A7N2LMI8"/>